<dbReference type="PANTHER" id="PTHR43796">
    <property type="entry name" value="CARBOXYNORSPERMIDINE SYNTHASE"/>
    <property type="match status" value="1"/>
</dbReference>
<evidence type="ECO:0000313" key="3">
    <source>
        <dbReference type="Proteomes" id="UP000700706"/>
    </source>
</evidence>
<dbReference type="InterPro" id="IPR005097">
    <property type="entry name" value="Sacchrp_dh_NADP-bd"/>
</dbReference>
<dbReference type="InterPro" id="IPR036291">
    <property type="entry name" value="NAD(P)-bd_dom_sf"/>
</dbReference>
<evidence type="ECO:0000259" key="1">
    <source>
        <dbReference type="Pfam" id="PF03435"/>
    </source>
</evidence>
<dbReference type="AlphaFoldDB" id="A0A952FPR6"/>
<reference evidence="2" key="1">
    <citation type="submission" date="2020-06" db="EMBL/GenBank/DDBJ databases">
        <title>Stable isotope informed genome-resolved metagenomics uncovers potential trophic interactions in rhizosphere soil.</title>
        <authorList>
            <person name="Starr E.P."/>
            <person name="Shi S."/>
            <person name="Blazewicz S.J."/>
            <person name="Koch B.J."/>
            <person name="Probst A.J."/>
            <person name="Hungate B.A."/>
            <person name="Pett-Ridge J."/>
            <person name="Firestone M.K."/>
            <person name="Banfield J.F."/>
        </authorList>
    </citation>
    <scope>NUCLEOTIDE SEQUENCE</scope>
    <source>
        <strain evidence="2">YM_69_17</strain>
    </source>
</reference>
<dbReference type="Gene3D" id="3.40.50.720">
    <property type="entry name" value="NAD(P)-binding Rossmann-like Domain"/>
    <property type="match status" value="1"/>
</dbReference>
<sequence>MTEGRLRILILGGYGTFGGRLARLLAHEPRLTLLIAGRSRAKAEAFCRALGGAAETVPLAFDRDGDAAAGIAAAGAEIVVDATGPFQAYGEAPYRVVEACIAAGADYLDLADGADFVEGIGRFDEGTRVRGVAVLSGVSSFPVLTAAVVRHLARGLAHVDSIEGGIAPSPYAGVGLNVIRAIASYAGREVRLTRDGAPASGRALVETRRWTIAPPGRLPLRSTRFSLVDVPDLRLLPALWPGLSEIWIGAGPVPPVLHRGLNALARLV</sequence>
<proteinExistence type="predicted"/>
<dbReference type="SUPFAM" id="SSF51735">
    <property type="entry name" value="NAD(P)-binding Rossmann-fold domains"/>
    <property type="match status" value="1"/>
</dbReference>
<comment type="caution">
    <text evidence="2">The sequence shown here is derived from an EMBL/GenBank/DDBJ whole genome shotgun (WGS) entry which is preliminary data.</text>
</comment>
<organism evidence="2 3">
    <name type="scientific">Inquilinus limosus</name>
    <dbReference type="NCBI Taxonomy" id="171674"/>
    <lineage>
        <taxon>Bacteria</taxon>
        <taxon>Pseudomonadati</taxon>
        <taxon>Pseudomonadota</taxon>
        <taxon>Alphaproteobacteria</taxon>
        <taxon>Rhodospirillales</taxon>
        <taxon>Rhodospirillaceae</taxon>
        <taxon>Inquilinus</taxon>
    </lineage>
</organism>
<dbReference type="Proteomes" id="UP000700706">
    <property type="component" value="Unassembled WGS sequence"/>
</dbReference>
<feature type="non-terminal residue" evidence="2">
    <location>
        <position position="268"/>
    </location>
</feature>
<dbReference type="PANTHER" id="PTHR43796:SF2">
    <property type="entry name" value="CARBOXYNORSPERMIDINE SYNTHASE"/>
    <property type="match status" value="1"/>
</dbReference>
<accession>A0A952FPR6</accession>
<dbReference type="EMBL" id="JAEKLZ010000251">
    <property type="protein sequence ID" value="MBW8727075.1"/>
    <property type="molecule type" value="Genomic_DNA"/>
</dbReference>
<feature type="domain" description="Saccharopine dehydrogenase NADP binding" evidence="1">
    <location>
        <begin position="8"/>
        <end position="111"/>
    </location>
</feature>
<protein>
    <submittedName>
        <fullName evidence="2">Saccharopine dehydrogenase NADP-binding domain-containing protein</fullName>
    </submittedName>
</protein>
<dbReference type="Pfam" id="PF03435">
    <property type="entry name" value="Sacchrp_dh_NADP"/>
    <property type="match status" value="1"/>
</dbReference>
<name>A0A952FPR6_9PROT</name>
<evidence type="ECO:0000313" key="2">
    <source>
        <dbReference type="EMBL" id="MBW8727075.1"/>
    </source>
</evidence>
<gene>
    <name evidence="2" type="ORF">JF625_18260</name>
</gene>